<dbReference type="Proteomes" id="UP001151295">
    <property type="component" value="Unassembled WGS sequence"/>
</dbReference>
<dbReference type="EMBL" id="JANBQD010000032">
    <property type="protein sequence ID" value="KAJ1991999.1"/>
    <property type="molecule type" value="Genomic_DNA"/>
</dbReference>
<name>A0ABQ8PM58_9FUNG</name>
<evidence type="ECO:0000313" key="2">
    <source>
        <dbReference type="Proteomes" id="UP001151295"/>
    </source>
</evidence>
<accession>A0ABQ8PM58</accession>
<evidence type="ECO:0000313" key="1">
    <source>
        <dbReference type="EMBL" id="KAJ1991999.1"/>
    </source>
</evidence>
<proteinExistence type="predicted"/>
<comment type="caution">
    <text evidence="1">The sequence shown here is derived from an EMBL/GenBank/DDBJ whole genome shotgun (WGS) entry which is preliminary data.</text>
</comment>
<keyword evidence="2" id="KW-1185">Reference proteome</keyword>
<sequence>MARISNYATFFKTQSFYIFLLPRNIIPTISPMRFYVVLSVLACAVAAAPLPAQHTPYDGTLGGLLKTLAPITGAVGDVVNKLTNDLGQGSH</sequence>
<organism evidence="1 2">
    <name type="scientific">Coemansia umbellata</name>
    <dbReference type="NCBI Taxonomy" id="1424467"/>
    <lineage>
        <taxon>Eukaryota</taxon>
        <taxon>Fungi</taxon>
        <taxon>Fungi incertae sedis</taxon>
        <taxon>Zoopagomycota</taxon>
        <taxon>Kickxellomycotina</taxon>
        <taxon>Kickxellomycetes</taxon>
        <taxon>Kickxellales</taxon>
        <taxon>Kickxellaceae</taxon>
        <taxon>Coemansia</taxon>
    </lineage>
</organism>
<gene>
    <name evidence="1" type="ORF">EDC05_003154</name>
</gene>
<protein>
    <submittedName>
        <fullName evidence="1">Uncharacterized protein</fullName>
    </submittedName>
</protein>
<reference evidence="1" key="1">
    <citation type="submission" date="2022-07" db="EMBL/GenBank/DDBJ databases">
        <title>Phylogenomic reconstructions and comparative analyses of Kickxellomycotina fungi.</title>
        <authorList>
            <person name="Reynolds N.K."/>
            <person name="Stajich J.E."/>
            <person name="Barry K."/>
            <person name="Grigoriev I.V."/>
            <person name="Crous P."/>
            <person name="Smith M.E."/>
        </authorList>
    </citation>
    <scope>NUCLEOTIDE SEQUENCE</scope>
    <source>
        <strain evidence="1">BCRC 34882</strain>
    </source>
</reference>